<organism evidence="3 4">
    <name type="scientific">Planotetraspora thailandica</name>
    <dbReference type="NCBI Taxonomy" id="487172"/>
    <lineage>
        <taxon>Bacteria</taxon>
        <taxon>Bacillati</taxon>
        <taxon>Actinomycetota</taxon>
        <taxon>Actinomycetes</taxon>
        <taxon>Streptosporangiales</taxon>
        <taxon>Streptosporangiaceae</taxon>
        <taxon>Planotetraspora</taxon>
    </lineage>
</organism>
<comment type="caution">
    <text evidence="3">The sequence shown here is derived from an EMBL/GenBank/DDBJ whole genome shotgun (WGS) entry which is preliminary data.</text>
</comment>
<proteinExistence type="predicted"/>
<feature type="region of interest" description="Disordered" evidence="1">
    <location>
        <begin position="316"/>
        <end position="432"/>
    </location>
</feature>
<dbReference type="Gene3D" id="3.30.530.20">
    <property type="match status" value="1"/>
</dbReference>
<dbReference type="PANTHER" id="PTHR33824:SF7">
    <property type="entry name" value="POLYKETIDE CYCLASE_DEHYDRASE AND LIPID TRANSPORT SUPERFAMILY PROTEIN"/>
    <property type="match status" value="1"/>
</dbReference>
<feature type="domain" description="Coenzyme Q-binding protein COQ10 START" evidence="2">
    <location>
        <begin position="156"/>
        <end position="276"/>
    </location>
</feature>
<accession>A0A8J3Y228</accession>
<dbReference type="CDD" id="cd07817">
    <property type="entry name" value="SRPBCC_8"/>
    <property type="match status" value="1"/>
</dbReference>
<dbReference type="AlphaFoldDB" id="A0A8J3Y228"/>
<reference evidence="3" key="1">
    <citation type="submission" date="2021-01" db="EMBL/GenBank/DDBJ databases">
        <title>Whole genome shotgun sequence of Planotetraspora thailandica NBRC 104271.</title>
        <authorList>
            <person name="Komaki H."/>
            <person name="Tamura T."/>
        </authorList>
    </citation>
    <scope>NUCLEOTIDE SEQUENCE</scope>
    <source>
        <strain evidence="3">NBRC 104271</strain>
    </source>
</reference>
<dbReference type="SUPFAM" id="SSF55961">
    <property type="entry name" value="Bet v1-like"/>
    <property type="match status" value="1"/>
</dbReference>
<dbReference type="Pfam" id="PF03364">
    <property type="entry name" value="Polyketide_cyc"/>
    <property type="match status" value="1"/>
</dbReference>
<keyword evidence="4" id="KW-1185">Reference proteome</keyword>
<dbReference type="RefSeq" id="WP_203949515.1">
    <property type="nucleotide sequence ID" value="NZ_BOOR01000086.1"/>
</dbReference>
<evidence type="ECO:0000313" key="3">
    <source>
        <dbReference type="EMBL" id="GII59463.1"/>
    </source>
</evidence>
<feature type="compositionally biased region" description="Acidic residues" evidence="1">
    <location>
        <begin position="331"/>
        <end position="364"/>
    </location>
</feature>
<dbReference type="EMBL" id="BOOR01000086">
    <property type="protein sequence ID" value="GII59463.1"/>
    <property type="molecule type" value="Genomic_DNA"/>
</dbReference>
<evidence type="ECO:0000313" key="4">
    <source>
        <dbReference type="Proteomes" id="UP000605992"/>
    </source>
</evidence>
<dbReference type="InterPro" id="IPR047137">
    <property type="entry name" value="ORF3"/>
</dbReference>
<evidence type="ECO:0000259" key="2">
    <source>
        <dbReference type="Pfam" id="PF03364"/>
    </source>
</evidence>
<dbReference type="InterPro" id="IPR005031">
    <property type="entry name" value="COQ10_START"/>
</dbReference>
<sequence>MPERTKEGPLQTKLQANLQAGLKELPTGRLGQEFQNLASAVAERALANVTGKIDKLAGRLTSYVEEGGTGLFEAMTGTSGKGLMGALAGQSGVSGLPGSLTGESEGGGSHPLRAALGAYAKEKIKGIFSRIGGGKGGKGGKGKKLKLTNIVEAVDVGAPIRVVYDQWTRFEDFPSFMKKVETVNQKADEKLDWKAQVWWSHRTWESTIVEQVPDSRIIWRSQGAKGYADGAVTFHELTPDMTRVLLVLEYHPQGLFERTGNLWRAQGRRARLELKHFRRHVMSQVLLNPDEVEGWRGEIRDSQVVKDHETAIKEERERLEAEGEAAQAGEYYEEEPEEPEGEFEEEEPEEPEGELEEEEPEEEREERAVPAQASRPQPRPARPERTARPVRARSAGPAERPARRRLQERPAREAREREDEEQQERRIRRPRT</sequence>
<dbReference type="InterPro" id="IPR023393">
    <property type="entry name" value="START-like_dom_sf"/>
</dbReference>
<protein>
    <recommendedName>
        <fullName evidence="2">Coenzyme Q-binding protein COQ10 START domain-containing protein</fullName>
    </recommendedName>
</protein>
<name>A0A8J3Y228_9ACTN</name>
<evidence type="ECO:0000256" key="1">
    <source>
        <dbReference type="SAM" id="MobiDB-lite"/>
    </source>
</evidence>
<dbReference type="PANTHER" id="PTHR33824">
    <property type="entry name" value="POLYKETIDE CYCLASE/DEHYDRASE AND LIPID TRANSPORT SUPERFAMILY PROTEIN"/>
    <property type="match status" value="1"/>
</dbReference>
<feature type="compositionally biased region" description="Basic and acidic residues" evidence="1">
    <location>
        <begin position="405"/>
        <end position="417"/>
    </location>
</feature>
<dbReference type="Proteomes" id="UP000605992">
    <property type="component" value="Unassembled WGS sequence"/>
</dbReference>
<gene>
    <name evidence="3" type="ORF">Pth03_78520</name>
</gene>